<proteinExistence type="inferred from homology"/>
<comment type="catalytic activity">
    <reaction evidence="1">
        <text>7-[(3S)-3-amino-3-carboxypropyl]wyosine(37) in tRNA(Phe) + S-adenosyl-L-methionine = 7-[(3S)-(3-amino-3-methoxycarbonyl)propyl]wyosine(37) in tRNA(Phe) + S-adenosyl-L-homocysteine</text>
        <dbReference type="Rhea" id="RHEA:36903"/>
        <dbReference type="Rhea" id="RHEA-COMP:10379"/>
        <dbReference type="Rhea" id="RHEA-COMP:11844"/>
        <dbReference type="ChEBI" id="CHEBI:57856"/>
        <dbReference type="ChEBI" id="CHEBI:59789"/>
        <dbReference type="ChEBI" id="CHEBI:73543"/>
        <dbReference type="ChEBI" id="CHEBI:74275"/>
        <dbReference type="EC" id="2.1.1.290"/>
    </reaction>
</comment>
<gene>
    <name evidence="18" type="ORF">EJ04DRAFT_523187</name>
</gene>
<dbReference type="PANTHER" id="PTHR46529:SF1">
    <property type="entry name" value="TRNA WYBUTOSINE-SYNTHESIZING PROTEIN 4"/>
    <property type="match status" value="1"/>
</dbReference>
<sequence>MSTKTESRPGEGSSKVKSNARSVQTKKDDSIMGTNDSSIVSKRSVSRLYFPQEPDFYQPFVQKYARRNPLINRGYWLRMHAIEQVVRQFLEADKDKPRVVVNLGCGYDPLPFQFWHRYPSLCQNATFVDVDYSQLIEKKVDRMLTDCLTRDSLLKTHLRPSQQPVYLRSDNYAAIGCDLRNLDTLENILKEEFQVTSVSALFVAEVSLTYMPVADSDAILRWGSTLSDDEAQFCLLEQFLPQGDRHPFARTMLQHFNKLQTPIQAVKQYPSLHDQIERFKAAKWPTLSIARNLWDLFLDDDFTPPQLRRSLDAVEPFDEWEEFALFAGHYFLILSTNYALGSTKPAIYCEATSGSVDTNPEAAVQQVVLTSHDPPAGPSPTPRRFGASFALGSDTVFVHGGQGVQRRLDSVDVLVRQSHKADIQPQPVPLARICHTITAINTTEALLVGGRTSPAQALSDCWYLQGDAWRQVEELTPARFRHSAVNVCVPSLSPSRDSEGNSVLIFGGKTGPADVLGAWSLWRPNHGWTNVPVVGPGPTARFGAALSTLPLSHHKGLVVGGMDADGTIRSDVWEWTLSVAPELQLQFVEHTNELTHGAKGTAYARLGASLLPQGDSLLLIGGVSKKEVLGLPDDFLLISCGMTIHIEKPRVNIAGDIWPLLVGFSAVSVSRDEIVVAGGGAVIFSMGSFWNHGLLSITRYMPEPVVPALWSVTVHHAEKSEQVLPIDAPRLAQSPRRLKAKAKSHGKNRRKEDVRRRPAVSRVRIHSPEDFVEILASSKPVILDGLDIGPCTSLWTLDYLKEKIGPERDTVIHECSSSRMTFTTKNFTYVKKPFGDFIDNIKNGGHTYLRAASSNQPNKLPTKLEDDFPTIASDFRIPFELSFIQTKYHSSPLRISGPVSLWLHYDVLANILCQVTGSKTLTLFPPSDVSHLSFPPGSSSSNIDASKPTHPSTHPHTADLSPGDVLFIPPMWAHSATPEQGHSVAVNVFFRNLESGYAAGRDVYGNRDLAAYENGRRDVERIVKGFKGVPRDMARFYLERLAGEIVDKAIGDGQEEQQVG</sequence>
<evidence type="ECO:0000256" key="11">
    <source>
        <dbReference type="ARBA" id="ARBA00025588"/>
    </source>
</evidence>
<keyword evidence="7" id="KW-0489">Methyltransferase</keyword>
<keyword evidence="8" id="KW-0808">Transferase</keyword>
<feature type="domain" description="JmjC" evidence="17">
    <location>
        <begin position="849"/>
        <end position="1007"/>
    </location>
</feature>
<evidence type="ECO:0000256" key="12">
    <source>
        <dbReference type="ARBA" id="ARBA00029750"/>
    </source>
</evidence>
<evidence type="ECO:0000256" key="7">
    <source>
        <dbReference type="ARBA" id="ARBA00022603"/>
    </source>
</evidence>
<evidence type="ECO:0000256" key="5">
    <source>
        <dbReference type="ARBA" id="ARBA00012779"/>
    </source>
</evidence>
<evidence type="ECO:0000259" key="17">
    <source>
        <dbReference type="PROSITE" id="PS51184"/>
    </source>
</evidence>
<evidence type="ECO:0000256" key="13">
    <source>
        <dbReference type="ARBA" id="ARBA00030231"/>
    </source>
</evidence>
<name>A0A9P4V424_9PLEO</name>
<dbReference type="AlphaFoldDB" id="A0A9P4V424"/>
<dbReference type="Gene3D" id="6.10.140.1470">
    <property type="match status" value="1"/>
</dbReference>
<evidence type="ECO:0000256" key="10">
    <source>
        <dbReference type="ARBA" id="ARBA00022694"/>
    </source>
</evidence>
<dbReference type="EC" id="2.1.1.290" evidence="5"/>
<dbReference type="EMBL" id="ML996141">
    <property type="protein sequence ID" value="KAF2734925.1"/>
    <property type="molecule type" value="Genomic_DNA"/>
</dbReference>
<dbReference type="GO" id="GO:0008175">
    <property type="term" value="F:tRNA methyltransferase activity"/>
    <property type="evidence" value="ECO:0007669"/>
    <property type="project" value="TreeGrafter"/>
</dbReference>
<evidence type="ECO:0000256" key="1">
    <source>
        <dbReference type="ARBA" id="ARBA00001806"/>
    </source>
</evidence>
<evidence type="ECO:0000256" key="8">
    <source>
        <dbReference type="ARBA" id="ARBA00022679"/>
    </source>
</evidence>
<evidence type="ECO:0000256" key="3">
    <source>
        <dbReference type="ARBA" id="ARBA00010703"/>
    </source>
</evidence>
<reference evidence="18" key="1">
    <citation type="journal article" date="2020" name="Stud. Mycol.">
        <title>101 Dothideomycetes genomes: a test case for predicting lifestyles and emergence of pathogens.</title>
        <authorList>
            <person name="Haridas S."/>
            <person name="Albert R."/>
            <person name="Binder M."/>
            <person name="Bloem J."/>
            <person name="Labutti K."/>
            <person name="Salamov A."/>
            <person name="Andreopoulos B."/>
            <person name="Baker S."/>
            <person name="Barry K."/>
            <person name="Bills G."/>
            <person name="Bluhm B."/>
            <person name="Cannon C."/>
            <person name="Castanera R."/>
            <person name="Culley D."/>
            <person name="Daum C."/>
            <person name="Ezra D."/>
            <person name="Gonzalez J."/>
            <person name="Henrissat B."/>
            <person name="Kuo A."/>
            <person name="Liang C."/>
            <person name="Lipzen A."/>
            <person name="Lutzoni F."/>
            <person name="Magnuson J."/>
            <person name="Mondo S."/>
            <person name="Nolan M."/>
            <person name="Ohm R."/>
            <person name="Pangilinan J."/>
            <person name="Park H.-J."/>
            <person name="Ramirez L."/>
            <person name="Alfaro M."/>
            <person name="Sun H."/>
            <person name="Tritt A."/>
            <person name="Yoshinaga Y."/>
            <person name="Zwiers L.-H."/>
            <person name="Turgeon B."/>
            <person name="Goodwin S."/>
            <person name="Spatafora J."/>
            <person name="Crous P."/>
            <person name="Grigoriev I."/>
        </authorList>
    </citation>
    <scope>NUCLEOTIDE SEQUENCE</scope>
    <source>
        <strain evidence="18">CBS 125425</strain>
    </source>
</reference>
<keyword evidence="19" id="KW-1185">Reference proteome</keyword>
<dbReference type="EC" id="2.3.1.231" evidence="4"/>
<feature type="compositionally biased region" description="Basic residues" evidence="16">
    <location>
        <begin position="736"/>
        <end position="749"/>
    </location>
</feature>
<comment type="caution">
    <text evidence="18">The sequence shown here is derived from an EMBL/GenBank/DDBJ whole genome shotgun (WGS) entry which is preliminary data.</text>
</comment>
<organism evidence="18 19">
    <name type="scientific">Polyplosphaeria fusca</name>
    <dbReference type="NCBI Taxonomy" id="682080"/>
    <lineage>
        <taxon>Eukaryota</taxon>
        <taxon>Fungi</taxon>
        <taxon>Dikarya</taxon>
        <taxon>Ascomycota</taxon>
        <taxon>Pezizomycotina</taxon>
        <taxon>Dothideomycetes</taxon>
        <taxon>Pleosporomycetidae</taxon>
        <taxon>Pleosporales</taxon>
        <taxon>Tetraplosphaeriaceae</taxon>
        <taxon>Polyplosphaeria</taxon>
    </lineage>
</organism>
<dbReference type="Pfam" id="PF13418">
    <property type="entry name" value="Beta-prop_TYW4"/>
    <property type="match status" value="1"/>
</dbReference>
<evidence type="ECO:0000256" key="6">
    <source>
        <dbReference type="ARBA" id="ARBA00018045"/>
    </source>
</evidence>
<evidence type="ECO:0000256" key="14">
    <source>
        <dbReference type="ARBA" id="ARBA00030847"/>
    </source>
</evidence>
<keyword evidence="9" id="KW-0949">S-adenosyl-L-methionine</keyword>
<evidence type="ECO:0000313" key="19">
    <source>
        <dbReference type="Proteomes" id="UP000799444"/>
    </source>
</evidence>
<dbReference type="SUPFAM" id="SSF51197">
    <property type="entry name" value="Clavaminate synthase-like"/>
    <property type="match status" value="1"/>
</dbReference>
<accession>A0A9P4V424</accession>
<dbReference type="GO" id="GO:0030488">
    <property type="term" value="P:tRNA methylation"/>
    <property type="evidence" value="ECO:0007669"/>
    <property type="project" value="TreeGrafter"/>
</dbReference>
<dbReference type="Proteomes" id="UP000799444">
    <property type="component" value="Unassembled WGS sequence"/>
</dbReference>
<dbReference type="GO" id="GO:0031591">
    <property type="term" value="P:wybutosine biosynthetic process"/>
    <property type="evidence" value="ECO:0007669"/>
    <property type="project" value="TreeGrafter"/>
</dbReference>
<protein>
    <recommendedName>
        <fullName evidence="6">tRNA wybutosine-synthesizing protein 4</fullName>
        <ecNumber evidence="5">2.1.1.290</ecNumber>
        <ecNumber evidence="4">2.3.1.231</ecNumber>
    </recommendedName>
    <alternativeName>
        <fullName evidence="13">Leucine carboxyl methyltransferase 2</fullName>
    </alternativeName>
    <alternativeName>
        <fullName evidence="14">tRNA(Phe) (7-(3-amino-3-(methoxycarbonyl)propyl)wyosine(37)-N)-methoxycarbonyltransferase</fullName>
    </alternativeName>
    <alternativeName>
        <fullName evidence="12">tRNA(Phe) (7-(3-amino-3-carboxypropyl)wyosine(37)-O)-methyltransferase</fullName>
    </alternativeName>
</protein>
<feature type="region of interest" description="Disordered" evidence="16">
    <location>
        <begin position="935"/>
        <end position="960"/>
    </location>
</feature>
<dbReference type="Pfam" id="PF13621">
    <property type="entry name" value="Cupin_8"/>
    <property type="match status" value="1"/>
</dbReference>
<dbReference type="PANTHER" id="PTHR46529">
    <property type="entry name" value="TRNA WYBUTOSINE-SYNTHESIZING PROTEIN 4"/>
    <property type="match status" value="1"/>
</dbReference>
<evidence type="ECO:0000256" key="4">
    <source>
        <dbReference type="ARBA" id="ARBA00012155"/>
    </source>
</evidence>
<dbReference type="InterPro" id="IPR003347">
    <property type="entry name" value="JmjC_dom"/>
</dbReference>
<evidence type="ECO:0000313" key="18">
    <source>
        <dbReference type="EMBL" id="KAF2734925.1"/>
    </source>
</evidence>
<dbReference type="InterPro" id="IPR015915">
    <property type="entry name" value="Kelch-typ_b-propeller"/>
</dbReference>
<comment type="similarity">
    <text evidence="3">Belongs to the methyltransferase superfamily. LCMT family.</text>
</comment>
<dbReference type="Gene3D" id="2.60.120.650">
    <property type="entry name" value="Cupin"/>
    <property type="match status" value="1"/>
</dbReference>
<dbReference type="Gene3D" id="3.40.50.150">
    <property type="entry name" value="Vaccinia Virus protein VP39"/>
    <property type="match status" value="1"/>
</dbReference>
<dbReference type="FunFam" id="2.60.120.650:FF:000043">
    <property type="entry name" value="tRNA wybutosine-synthesizing protein 4"/>
    <property type="match status" value="1"/>
</dbReference>
<dbReference type="SUPFAM" id="SSF117281">
    <property type="entry name" value="Kelch motif"/>
    <property type="match status" value="1"/>
</dbReference>
<dbReference type="Gene3D" id="2.120.10.80">
    <property type="entry name" value="Kelch-type beta propeller"/>
    <property type="match status" value="1"/>
</dbReference>
<evidence type="ECO:0000256" key="15">
    <source>
        <dbReference type="ARBA" id="ARBA00049250"/>
    </source>
</evidence>
<comment type="catalytic activity">
    <reaction evidence="15">
        <text>7-[(3S)-(3-amino-3-methoxycarbonyl)propyl]wyosine(37) in tRNA(Phe) + S-adenosyl-L-methionine + CO2 = wybutosine(37) in tRNA(Phe) + S-adenosyl-L-homocysteine + 2 H(+)</text>
        <dbReference type="Rhea" id="RHEA:37119"/>
        <dbReference type="Rhea" id="RHEA-COMP:11844"/>
        <dbReference type="Rhea" id="RHEA-COMP:11847"/>
        <dbReference type="ChEBI" id="CHEBI:15378"/>
        <dbReference type="ChEBI" id="CHEBI:16526"/>
        <dbReference type="ChEBI" id="CHEBI:57856"/>
        <dbReference type="ChEBI" id="CHEBI:59789"/>
        <dbReference type="ChEBI" id="CHEBI:73544"/>
        <dbReference type="ChEBI" id="CHEBI:74275"/>
        <dbReference type="EC" id="2.3.1.231"/>
    </reaction>
</comment>
<dbReference type="PROSITE" id="PS51184">
    <property type="entry name" value="JMJC"/>
    <property type="match status" value="1"/>
</dbReference>
<comment type="pathway">
    <text evidence="2">tRNA modification; wybutosine-tRNA(Phe) biosynthesis.</text>
</comment>
<feature type="region of interest" description="Disordered" evidence="16">
    <location>
        <begin position="1"/>
        <end position="36"/>
    </location>
</feature>
<evidence type="ECO:0000256" key="9">
    <source>
        <dbReference type="ARBA" id="ARBA00022691"/>
    </source>
</evidence>
<dbReference type="InterPro" id="IPR029063">
    <property type="entry name" value="SAM-dependent_MTases_sf"/>
</dbReference>
<evidence type="ECO:0000256" key="16">
    <source>
        <dbReference type="SAM" id="MobiDB-lite"/>
    </source>
</evidence>
<feature type="region of interest" description="Disordered" evidence="16">
    <location>
        <begin position="735"/>
        <end position="759"/>
    </location>
</feature>
<dbReference type="OrthoDB" id="47172at2759"/>
<dbReference type="InterPro" id="IPR007213">
    <property type="entry name" value="Ppm1/Ppm2/Tcmp"/>
</dbReference>
<evidence type="ECO:0000256" key="2">
    <source>
        <dbReference type="ARBA" id="ARBA00004797"/>
    </source>
</evidence>
<dbReference type="SUPFAM" id="SSF53335">
    <property type="entry name" value="S-adenosyl-L-methionine-dependent methyltransferases"/>
    <property type="match status" value="1"/>
</dbReference>
<keyword evidence="10" id="KW-0819">tRNA processing</keyword>
<dbReference type="InterPro" id="IPR041667">
    <property type="entry name" value="Cupin_8"/>
</dbReference>
<dbReference type="Pfam" id="PF04072">
    <property type="entry name" value="LCM"/>
    <property type="match status" value="1"/>
</dbReference>
<comment type="function">
    <text evidence="11">Probable S-adenosyl-L-methionine-dependent methyltransferase that acts as a component of the wybutosine biosynthesis pathway. Wybutosine is a hyper modified guanosine with a tricyclic base found at the 3'-position adjacent to the anticodon of eukaryotic phenylalanine tRNA. May methylate the carboxyl group of leucine residues to form alpha-leucine ester residues.</text>
</comment>